<evidence type="ECO:0000313" key="3">
    <source>
        <dbReference type="EMBL" id="RLL46068.1"/>
    </source>
</evidence>
<feature type="transmembrane region" description="Helical" evidence="1">
    <location>
        <begin position="58"/>
        <end position="76"/>
    </location>
</feature>
<dbReference type="Proteomes" id="UP000267166">
    <property type="component" value="Unassembled WGS sequence"/>
</dbReference>
<keyword evidence="1" id="KW-0472">Membrane</keyword>
<dbReference type="AlphaFoldDB" id="A0A498D3K3"/>
<name>A0A498D3K3_9GAMM</name>
<dbReference type="EMBL" id="RCHD01000006">
    <property type="protein sequence ID" value="RLL37318.1"/>
    <property type="molecule type" value="Genomic_DNA"/>
</dbReference>
<gene>
    <name evidence="3" type="ORF">D9K79_08875</name>
    <name evidence="2" type="ORF">D9K80_03915</name>
</gene>
<reference evidence="4 5" key="1">
    <citation type="submission" date="2018-09" db="EMBL/GenBank/DDBJ databases">
        <title>The draft genome of Acinetobacter sp. strains.</title>
        <authorList>
            <person name="Qin J."/>
            <person name="Feng Y."/>
            <person name="Zong Z."/>
        </authorList>
    </citation>
    <scope>NUCLEOTIDE SEQUENCE [LARGE SCALE GENOMIC DNA]</scope>
    <source>
        <strain evidence="3 5">WCHAc060001</strain>
        <strain evidence="2 4">WCHAc060003</strain>
    </source>
</reference>
<evidence type="ECO:0000313" key="2">
    <source>
        <dbReference type="EMBL" id="RLL37318.1"/>
    </source>
</evidence>
<feature type="transmembrane region" description="Helical" evidence="1">
    <location>
        <begin position="82"/>
        <end position="99"/>
    </location>
</feature>
<dbReference type="EMBL" id="RCHE01000017">
    <property type="protein sequence ID" value="RLL46068.1"/>
    <property type="molecule type" value="Genomic_DNA"/>
</dbReference>
<sequence length="342" mass="40236">MPIDSVKHSFHIRRKKNDVVFRNIARLWELGRSAHDHQALLDGLHPWNAPINLKFENVLAWFQGCIGLIFLLPVWITPSNIWAQLSFILGLVIMAWAYFSYEQDDPIEEVIDFLEQQSIAKKYQLAFDRQPHHISVPFNSIHFIAHLKQLFPVFEQGSVSNKITRYASTVWQDENDQAHQVMLFQYHYVNEIRVRDKNGDEHQVKEIHKDLWGVFVFDINTQGLAVSTSNKKFYYPYSYPWHSSDIQINQRLKFYGSDEMETAKLMTPAFVLRLADFFKNREGDLLFHPESKMLCYIGPHDLFKISSKTNVIQDISALRGHLRTFKLIELENLQRDLLLFLK</sequence>
<evidence type="ECO:0000313" key="4">
    <source>
        <dbReference type="Proteomes" id="UP000267166"/>
    </source>
</evidence>
<dbReference type="Proteomes" id="UP000273105">
    <property type="component" value="Unassembled WGS sequence"/>
</dbReference>
<comment type="caution">
    <text evidence="2">The sequence shown here is derived from an EMBL/GenBank/DDBJ whole genome shotgun (WGS) entry which is preliminary data.</text>
</comment>
<evidence type="ECO:0000313" key="5">
    <source>
        <dbReference type="Proteomes" id="UP000273105"/>
    </source>
</evidence>
<proteinExistence type="predicted"/>
<keyword evidence="1" id="KW-1133">Transmembrane helix</keyword>
<keyword evidence="5" id="KW-1185">Reference proteome</keyword>
<organism evidence="2 4">
    <name type="scientific">Acinetobacter cumulans</name>
    <dbReference type="NCBI Taxonomy" id="2136182"/>
    <lineage>
        <taxon>Bacteria</taxon>
        <taxon>Pseudomonadati</taxon>
        <taxon>Pseudomonadota</taxon>
        <taxon>Gammaproteobacteria</taxon>
        <taxon>Moraxellales</taxon>
        <taxon>Moraxellaceae</taxon>
        <taxon>Acinetobacter</taxon>
    </lineage>
</organism>
<protein>
    <recommendedName>
        <fullName evidence="6">DUF3137 domain-containing protein</fullName>
    </recommendedName>
</protein>
<accession>A0A498D3K3</accession>
<dbReference type="RefSeq" id="WP_121532153.1">
    <property type="nucleotide sequence ID" value="NZ_RCHD01000006.1"/>
</dbReference>
<evidence type="ECO:0008006" key="6">
    <source>
        <dbReference type="Google" id="ProtNLM"/>
    </source>
</evidence>
<keyword evidence="1" id="KW-0812">Transmembrane</keyword>
<evidence type="ECO:0000256" key="1">
    <source>
        <dbReference type="SAM" id="Phobius"/>
    </source>
</evidence>